<evidence type="ECO:0000313" key="3">
    <source>
        <dbReference type="Proteomes" id="UP000323000"/>
    </source>
</evidence>
<comment type="caution">
    <text evidence="2">The sequence shown here is derived from an EMBL/GenBank/DDBJ whole genome shotgun (WGS) entry which is preliminary data.</text>
</comment>
<dbReference type="Proteomes" id="UP000323000">
    <property type="component" value="Chromosome 11"/>
</dbReference>
<proteinExistence type="predicted"/>
<sequence length="223" mass="26024">MLTTALIYKDVFARLKQGESAYKTLPSDHDWMLAKKMCDKLKLFYSVTKMFSGTKYPTSNLYFPKVCEMRLLLDECLLSNVEEINVMAANMVGKFDKYWMVIHGLLAIATILDPRFKLKLIEYYFPKIYVNDSEKHIDRVRKMCYDLVNEYQVKNSDWQDTIPMDLQIPSMEDVHEHDTMDTLAAYDLFVSSTSNVDGLKSELDYYLEEPVLPRAASFDILAW</sequence>
<reference evidence="3" key="1">
    <citation type="journal article" date="2019" name="Gigascience">
        <title>De novo genome assembly of the endangered Acer yangbiense, a plant species with extremely small populations endemic to Yunnan Province, China.</title>
        <authorList>
            <person name="Yang J."/>
            <person name="Wariss H.M."/>
            <person name="Tao L."/>
            <person name="Zhang R."/>
            <person name="Yun Q."/>
            <person name="Hollingsworth P."/>
            <person name="Dao Z."/>
            <person name="Luo G."/>
            <person name="Guo H."/>
            <person name="Ma Y."/>
            <person name="Sun W."/>
        </authorList>
    </citation>
    <scope>NUCLEOTIDE SEQUENCE [LARGE SCALE GENOMIC DNA]</scope>
    <source>
        <strain evidence="3">cv. Malutang</strain>
    </source>
</reference>
<evidence type="ECO:0000313" key="2">
    <source>
        <dbReference type="EMBL" id="TXG51661.1"/>
    </source>
</evidence>
<organism evidence="2 3">
    <name type="scientific">Acer yangbiense</name>
    <dbReference type="NCBI Taxonomy" id="1000413"/>
    <lineage>
        <taxon>Eukaryota</taxon>
        <taxon>Viridiplantae</taxon>
        <taxon>Streptophyta</taxon>
        <taxon>Embryophyta</taxon>
        <taxon>Tracheophyta</taxon>
        <taxon>Spermatophyta</taxon>
        <taxon>Magnoliopsida</taxon>
        <taxon>eudicotyledons</taxon>
        <taxon>Gunneridae</taxon>
        <taxon>Pentapetalae</taxon>
        <taxon>rosids</taxon>
        <taxon>malvids</taxon>
        <taxon>Sapindales</taxon>
        <taxon>Sapindaceae</taxon>
        <taxon>Hippocastanoideae</taxon>
        <taxon>Acereae</taxon>
        <taxon>Acer</taxon>
    </lineage>
</organism>
<dbReference type="Pfam" id="PF14372">
    <property type="entry name" value="hAT-like_RNase-H"/>
    <property type="match status" value="1"/>
</dbReference>
<gene>
    <name evidence="2" type="ORF">EZV62_024185</name>
</gene>
<evidence type="ECO:0000259" key="1">
    <source>
        <dbReference type="Pfam" id="PF14372"/>
    </source>
</evidence>
<dbReference type="AlphaFoldDB" id="A0A5C7H408"/>
<accession>A0A5C7H408</accession>
<feature type="domain" description="hAT-like transposase RNase-H fold" evidence="1">
    <location>
        <begin position="52"/>
        <end position="151"/>
    </location>
</feature>
<dbReference type="InterPro" id="IPR025525">
    <property type="entry name" value="hAT-like_transposase_RNase-H"/>
</dbReference>
<dbReference type="GO" id="GO:0003677">
    <property type="term" value="F:DNA binding"/>
    <property type="evidence" value="ECO:0007669"/>
    <property type="project" value="InterPro"/>
</dbReference>
<dbReference type="PANTHER" id="PTHR23272">
    <property type="entry name" value="BED FINGER-RELATED"/>
    <property type="match status" value="1"/>
</dbReference>
<dbReference type="SUPFAM" id="SSF53098">
    <property type="entry name" value="Ribonuclease H-like"/>
    <property type="match status" value="1"/>
</dbReference>
<dbReference type="EMBL" id="VAHF01000011">
    <property type="protein sequence ID" value="TXG51661.1"/>
    <property type="molecule type" value="Genomic_DNA"/>
</dbReference>
<dbReference type="OrthoDB" id="1937726at2759"/>
<name>A0A5C7H408_9ROSI</name>
<dbReference type="PANTHER" id="PTHR23272:SF179">
    <property type="entry name" value="ZINC FINGER BED DOMAIN-CONTAINING PROTEIN RICESLEEPER 2-LIKE ISOFORM X1"/>
    <property type="match status" value="1"/>
</dbReference>
<keyword evidence="3" id="KW-1185">Reference proteome</keyword>
<protein>
    <recommendedName>
        <fullName evidence="1">hAT-like transposase RNase-H fold domain-containing protein</fullName>
    </recommendedName>
</protein>
<dbReference type="InterPro" id="IPR012337">
    <property type="entry name" value="RNaseH-like_sf"/>
</dbReference>